<accession>A0A0S1SNJ8</accession>
<evidence type="ECO:0000256" key="1">
    <source>
        <dbReference type="ARBA" id="ARBA00005445"/>
    </source>
</evidence>
<accession>A0A0S1SII9</accession>
<name>A0A0S1SNJ8_9BACT</name>
<gene>
    <name evidence="4" type="ORF">PeribacterD1_0299</name>
</gene>
<reference evidence="4 5" key="2">
    <citation type="journal article" date="2016" name="PeerJ">
        <title>Analysis of five complete genome sequences for members of the class Peribacteria in the recently recognized Peregrinibacteria bacterial phylum.</title>
        <authorList>
            <person name="Anantharaman K."/>
            <person name="Brown C.T."/>
            <person name="Burstein D."/>
            <person name="Castelle C.J."/>
            <person name="Probst A.J."/>
            <person name="Thomas B.C."/>
            <person name="Williams K.H."/>
            <person name="Banfield J.F."/>
        </authorList>
    </citation>
    <scope>NUCLEOTIDE SEQUENCE [LARGE SCALE GENOMIC DNA]</scope>
    <source>
        <strain evidence="4">RIFOXYD1_FULL_PER-ii_59_16</strain>
    </source>
</reference>
<accession>A0A0S1SR94</accession>
<dbReference type="Proteomes" id="UP000069135">
    <property type="component" value="Chromosome"/>
</dbReference>
<dbReference type="STRING" id="1735162.PeribacterB2_0299"/>
<feature type="chain" id="PRO_5009797856" description="DUF3494 domain-containing protein" evidence="3">
    <location>
        <begin position="29"/>
        <end position="480"/>
    </location>
</feature>
<dbReference type="Pfam" id="PF11999">
    <property type="entry name" value="Ice_binding"/>
    <property type="match status" value="1"/>
</dbReference>
<dbReference type="AlphaFoldDB" id="A0A0S1SNJ8"/>
<evidence type="ECO:0000313" key="5">
    <source>
        <dbReference type="Proteomes" id="UP000069135"/>
    </source>
</evidence>
<evidence type="ECO:0000256" key="2">
    <source>
        <dbReference type="ARBA" id="ARBA00022729"/>
    </source>
</evidence>
<dbReference type="KEGG" id="prf:PeribacterA2_0299"/>
<evidence type="ECO:0008006" key="6">
    <source>
        <dbReference type="Google" id="ProtNLM"/>
    </source>
</evidence>
<protein>
    <recommendedName>
        <fullName evidence="6">DUF3494 domain-containing protein</fullName>
    </recommendedName>
</protein>
<organism evidence="4 5">
    <name type="scientific">Candidatus Peribacter riflensis</name>
    <dbReference type="NCBI Taxonomy" id="1735162"/>
    <lineage>
        <taxon>Bacteria</taxon>
        <taxon>Candidatus Peregrinibacteriota</taxon>
        <taxon>Candidatus Peribacteria</taxon>
        <taxon>Candidatus Peribacterales</taxon>
        <taxon>Candidatus Peribacteraceae</taxon>
        <taxon>Candidatus Peribacter</taxon>
    </lineage>
</organism>
<feature type="signal peptide" evidence="3">
    <location>
        <begin position="1"/>
        <end position="28"/>
    </location>
</feature>
<keyword evidence="2 3" id="KW-0732">Signal</keyword>
<evidence type="ECO:0000256" key="3">
    <source>
        <dbReference type="SAM" id="SignalP"/>
    </source>
</evidence>
<dbReference type="InterPro" id="IPR021884">
    <property type="entry name" value="Ice-bd_prot"/>
</dbReference>
<reference evidence="5" key="1">
    <citation type="submission" date="2015-10" db="EMBL/GenBank/DDBJ databases">
        <title>Analysis of five complete genome sequences for members of the class Peribacteria in the recently recognized Peregrinibacteria bacterial phylum.</title>
        <authorList>
            <person name="Anantharaman K."/>
            <person name="Brown C.T."/>
            <person name="Burstein D."/>
            <person name="Castelle C.J."/>
            <person name="Probst A.J."/>
            <person name="Thomas B.C."/>
            <person name="Williams K.H."/>
            <person name="Banfield J.F."/>
        </authorList>
    </citation>
    <scope>NUCLEOTIDE SEQUENCE [LARGE SCALE GENOMIC DNA]</scope>
</reference>
<accession>A0A0S1SJJ7</accession>
<dbReference type="EMBL" id="CP013065">
    <property type="protein sequence ID" value="ALM12998.1"/>
    <property type="molecule type" value="Genomic_DNA"/>
</dbReference>
<accession>A0A0S1SNT3</accession>
<proteinExistence type="inferred from homology"/>
<evidence type="ECO:0000313" key="4">
    <source>
        <dbReference type="EMBL" id="ALM12998.1"/>
    </source>
</evidence>
<sequence>MTRLRFSIGTTLIAASALSLMGLTLASAQGQRMGATGEQVQVCLRQRNHNGVFGLNFGSEDRHAIRLRFRTCVQQAVALNNGHASSRSTSRASFSSSSPTPCTPKWKCAWGACTNGWQSQTPVDVSNCGRATGTIACTALARQCTPSTRCTADTDCPQIACFAAPCPTKTCVNGTCVNSTTSAFVTEQVKCVFSGATTEQRCDTATASDSPLAFGCSGIGTCVAGVKGPRGTALTWKSSCGGYAYTTLDGNSEYANFSCGVTSSSANTSLHANQSSVSLGAASTFGVLAGSTVTNTGPTTVTGNLGVSPGSAVTGFAPGIVNGGAIHVTDTLASQAKVALTIAYNDLAGRSTNPVSVAGNLGGSTLSPGLYKSTSSLEISSGDLTLDAKGNANAVFVFQVASTLSVSAGRQIVLIGGAKAANIFWQVGTSANLGTNATFKGTILADQSISLQTGAKVDGRLLARIGAVTLQSNTVTVPAN</sequence>
<comment type="similarity">
    <text evidence="1">Belongs to the ice-binding protein family.</text>
</comment>